<sequence>MNLMDRLMTLSKGDLEKIPTEKIKAMHLSNVMGEPVYVTVRAISGERYTELSGTMVGKKGQPDYGKAYNAYALIAAEGIVEPNIKDPELMKHFGCATPKDLVKKLFPGGETTAIADKISEISGFLPEKETEDEIKKS</sequence>
<dbReference type="InterPro" id="IPR038559">
    <property type="entry name" value="XkdN-like_sf"/>
</dbReference>
<proteinExistence type="predicted"/>
<reference evidence="1" key="1">
    <citation type="journal article" date="2021" name="Proc. Natl. Acad. Sci. U.S.A.">
        <title>A Catalog of Tens of Thousands of Viruses from Human Metagenomes Reveals Hidden Associations with Chronic Diseases.</title>
        <authorList>
            <person name="Tisza M.J."/>
            <person name="Buck C.B."/>
        </authorList>
    </citation>
    <scope>NUCLEOTIDE SEQUENCE</scope>
    <source>
        <strain evidence="1">Ctitf6</strain>
    </source>
</reference>
<organism evidence="1">
    <name type="scientific">Siphoviridae sp. ctitf6</name>
    <dbReference type="NCBI Taxonomy" id="2825627"/>
    <lineage>
        <taxon>Viruses</taxon>
        <taxon>Duplodnaviria</taxon>
        <taxon>Heunggongvirae</taxon>
        <taxon>Uroviricota</taxon>
        <taxon>Caudoviricetes</taxon>
    </lineage>
</organism>
<name>A0A8S5P343_9CAUD</name>
<dbReference type="Pfam" id="PF08890">
    <property type="entry name" value="Phage_TAC_5"/>
    <property type="match status" value="1"/>
</dbReference>
<dbReference type="Gene3D" id="3.30.2220.30">
    <property type="match status" value="1"/>
</dbReference>
<accession>A0A8S5P343</accession>
<dbReference type="InterPro" id="IPR014986">
    <property type="entry name" value="XkdN-like"/>
</dbReference>
<protein>
    <submittedName>
        <fullName evidence="1">Tail assembly chaperone protein</fullName>
    </submittedName>
</protein>
<dbReference type="EMBL" id="BK015313">
    <property type="protein sequence ID" value="DAE00841.1"/>
    <property type="molecule type" value="Genomic_DNA"/>
</dbReference>
<evidence type="ECO:0000313" key="1">
    <source>
        <dbReference type="EMBL" id="DAE00841.1"/>
    </source>
</evidence>